<proteinExistence type="predicted"/>
<organism evidence="2">
    <name type="scientific">mine drainage metagenome</name>
    <dbReference type="NCBI Taxonomy" id="410659"/>
    <lineage>
        <taxon>unclassified sequences</taxon>
        <taxon>metagenomes</taxon>
        <taxon>ecological metagenomes</taxon>
    </lineage>
</organism>
<dbReference type="AlphaFoldDB" id="A0A1J5SZC4"/>
<feature type="transmembrane region" description="Helical" evidence="1">
    <location>
        <begin position="181"/>
        <end position="208"/>
    </location>
</feature>
<comment type="caution">
    <text evidence="2">The sequence shown here is derived from an EMBL/GenBank/DDBJ whole genome shotgun (WGS) entry which is preliminary data.</text>
</comment>
<protein>
    <recommendedName>
        <fullName evidence="3">Glycosyltransferase RgtA/B/C/D-like domain-containing protein</fullName>
    </recommendedName>
</protein>
<evidence type="ECO:0008006" key="3">
    <source>
        <dbReference type="Google" id="ProtNLM"/>
    </source>
</evidence>
<reference evidence="2" key="1">
    <citation type="submission" date="2016-10" db="EMBL/GenBank/DDBJ databases">
        <title>Sequence of Gallionella enrichment culture.</title>
        <authorList>
            <person name="Poehlein A."/>
            <person name="Muehling M."/>
            <person name="Daniel R."/>
        </authorList>
    </citation>
    <scope>NUCLEOTIDE SEQUENCE</scope>
</reference>
<keyword evidence="1" id="KW-0812">Transmembrane</keyword>
<feature type="transmembrane region" description="Helical" evidence="1">
    <location>
        <begin position="316"/>
        <end position="335"/>
    </location>
</feature>
<feature type="transmembrane region" description="Helical" evidence="1">
    <location>
        <begin position="20"/>
        <end position="39"/>
    </location>
</feature>
<feature type="transmembrane region" description="Helical" evidence="1">
    <location>
        <begin position="100"/>
        <end position="127"/>
    </location>
</feature>
<evidence type="ECO:0000256" key="1">
    <source>
        <dbReference type="SAM" id="Phobius"/>
    </source>
</evidence>
<accession>A0A1J5SZC4</accession>
<keyword evidence="1" id="KW-0472">Membrane</keyword>
<feature type="transmembrane region" description="Helical" evidence="1">
    <location>
        <begin position="261"/>
        <end position="285"/>
    </location>
</feature>
<sequence length="496" mass="54201">MSQEPPSSQAPGANPAARPVTPAFVALVALALLAFYAVFTQRGVGASDWYGYYQEGLLFRQGRVTLSTPLPAAEFPAQAPLGFIVHDGRTVPQYTPGYPLLLALAGLAGLQFYVTPLVGVLSFLLMFRIVRRRTDPRTGLLFAFLWAMTPIVVWGSTQLMSDLVAATALMLVYELCMVRQAAWAGAALVFAIAVRPTDGLFIVFLPALLPGWRARIRAALGAALPAAAYGAYNLVNFGAPWRTGYMNVGGDLLPAVAGRNLVFYAVHLLAELGPVALLLAAASLVKNPRKSWLQAAWFAAVAAFYLFWRYPGVDNTWWWFRFVLPGLPPLYLLAADGYACMRRTLAEGRAARFARPVKATVLTALLAMPVVSVFFCHHEHILATTKGLEYRDVVLASERMVPAGAWLGSVEFSGSTRLYTPLHSFMSANGDAPNLVAHLTATGAPVYLLVEPWNTSQAWLRLLFTRFRAEPVHRFPIWNGVMLYRLRAHVPPAASP</sequence>
<feature type="transmembrane region" description="Helical" evidence="1">
    <location>
        <begin position="220"/>
        <end position="241"/>
    </location>
</feature>
<feature type="transmembrane region" description="Helical" evidence="1">
    <location>
        <begin position="292"/>
        <end position="310"/>
    </location>
</feature>
<feature type="transmembrane region" description="Helical" evidence="1">
    <location>
        <begin position="356"/>
        <end position="375"/>
    </location>
</feature>
<dbReference type="EMBL" id="MLJW01000027">
    <property type="protein sequence ID" value="OIR09376.1"/>
    <property type="molecule type" value="Genomic_DNA"/>
</dbReference>
<name>A0A1J5SZC4_9ZZZZ</name>
<feature type="transmembrane region" description="Helical" evidence="1">
    <location>
        <begin position="139"/>
        <end position="161"/>
    </location>
</feature>
<keyword evidence="1" id="KW-1133">Transmembrane helix</keyword>
<evidence type="ECO:0000313" key="2">
    <source>
        <dbReference type="EMBL" id="OIR09376.1"/>
    </source>
</evidence>
<gene>
    <name evidence="2" type="ORF">GALL_86100</name>
</gene>